<keyword evidence="4" id="KW-0349">Heme</keyword>
<evidence type="ECO:0000256" key="5">
    <source>
        <dbReference type="ARBA" id="ARBA00022621"/>
    </source>
</evidence>
<accession>A0A7D7QSX2</accession>
<evidence type="ECO:0000256" key="4">
    <source>
        <dbReference type="ARBA" id="ARBA00022617"/>
    </source>
</evidence>
<dbReference type="SUPFAM" id="SSF46458">
    <property type="entry name" value="Globin-like"/>
    <property type="match status" value="1"/>
</dbReference>
<dbReference type="InterPro" id="IPR044203">
    <property type="entry name" value="GlbO/GLB3-like"/>
</dbReference>
<dbReference type="PANTHER" id="PTHR47366">
    <property type="entry name" value="TWO-ON-TWO HEMOGLOBIN-3"/>
    <property type="match status" value="1"/>
</dbReference>
<dbReference type="FunFam" id="1.10.490.10:FF:000004">
    <property type="entry name" value="Group 2 hemoglobin yjbI"/>
    <property type="match status" value="1"/>
</dbReference>
<reference evidence="14" key="1">
    <citation type="submission" date="2020-07" db="EMBL/GenBank/DDBJ databases">
        <title>novel species isolated from the respiratory tract of Marmot.</title>
        <authorList>
            <person name="Zhang G."/>
        </authorList>
    </citation>
    <scope>NUCLEOTIDE SEQUENCE [LARGE SCALE GENOMIC DNA]</scope>
    <source>
        <strain evidence="14">686</strain>
    </source>
</reference>
<evidence type="ECO:0000313" key="14">
    <source>
        <dbReference type="Proteomes" id="UP000515663"/>
    </source>
</evidence>
<proteinExistence type="inferred from homology"/>
<evidence type="ECO:0000256" key="7">
    <source>
        <dbReference type="ARBA" id="ARBA00023004"/>
    </source>
</evidence>
<evidence type="ECO:0000256" key="3">
    <source>
        <dbReference type="ARBA" id="ARBA00022448"/>
    </source>
</evidence>
<keyword evidence="14" id="KW-1185">Reference proteome</keyword>
<evidence type="ECO:0000256" key="6">
    <source>
        <dbReference type="ARBA" id="ARBA00022723"/>
    </source>
</evidence>
<keyword evidence="3" id="KW-0813">Transport</keyword>
<dbReference type="GO" id="GO:0046872">
    <property type="term" value="F:metal ion binding"/>
    <property type="evidence" value="ECO:0007669"/>
    <property type="project" value="UniProtKB-KW"/>
</dbReference>
<name>A0A7D7QSX2_9ACTN</name>
<dbReference type="GO" id="GO:0005344">
    <property type="term" value="F:oxygen carrier activity"/>
    <property type="evidence" value="ECO:0007669"/>
    <property type="project" value="UniProtKB-KW"/>
</dbReference>
<comment type="cofactor">
    <cofactor evidence="1">
        <name>heme</name>
        <dbReference type="ChEBI" id="CHEBI:30413"/>
    </cofactor>
</comment>
<evidence type="ECO:0000256" key="10">
    <source>
        <dbReference type="ARBA" id="ARBA00072901"/>
    </source>
</evidence>
<evidence type="ECO:0000313" key="13">
    <source>
        <dbReference type="EMBL" id="QMT03826.1"/>
    </source>
</evidence>
<evidence type="ECO:0000256" key="12">
    <source>
        <dbReference type="ARBA" id="ARBA00080045"/>
    </source>
</evidence>
<gene>
    <name evidence="13" type="ORF">H1R19_09740</name>
</gene>
<dbReference type="Proteomes" id="UP000515663">
    <property type="component" value="Chromosome"/>
</dbReference>
<dbReference type="PANTHER" id="PTHR47366:SF1">
    <property type="entry name" value="TWO-ON-TWO HEMOGLOBIN-3"/>
    <property type="match status" value="1"/>
</dbReference>
<dbReference type="InterPro" id="IPR012292">
    <property type="entry name" value="Globin/Proto"/>
</dbReference>
<protein>
    <recommendedName>
        <fullName evidence="10">Group 2 truncated hemoglobin GlbO</fullName>
    </recommendedName>
    <alternativeName>
        <fullName evidence="12">Hemoglobin-like protein HbO</fullName>
    </alternativeName>
    <alternativeName>
        <fullName evidence="11">Truncated hemoglobin</fullName>
    </alternativeName>
</protein>
<sequence>MPPAAPAAEPTPARSFYDEVGGAETFRRLTEVFYIEVAKDQVLRPLYPEEDLGPAERRLRMFLEQYWGGPRTYSEERGHPRLRMRHNPFRVGPIERDAWLRCMHTAIAAIDDETLDAPHRKALTDYMEMAAQSMVNSPF</sequence>
<organism evidence="13 14">
    <name type="scientific">Gordonia jinghuaiqii</name>
    <dbReference type="NCBI Taxonomy" id="2758710"/>
    <lineage>
        <taxon>Bacteria</taxon>
        <taxon>Bacillati</taxon>
        <taxon>Actinomycetota</taxon>
        <taxon>Actinomycetes</taxon>
        <taxon>Mycobacteriales</taxon>
        <taxon>Gordoniaceae</taxon>
        <taxon>Gordonia</taxon>
    </lineage>
</organism>
<dbReference type="Pfam" id="PF01152">
    <property type="entry name" value="Bac_globin"/>
    <property type="match status" value="1"/>
</dbReference>
<evidence type="ECO:0000256" key="11">
    <source>
        <dbReference type="ARBA" id="ARBA00077601"/>
    </source>
</evidence>
<evidence type="ECO:0000256" key="2">
    <source>
        <dbReference type="ARBA" id="ARBA00011193"/>
    </source>
</evidence>
<evidence type="ECO:0000256" key="1">
    <source>
        <dbReference type="ARBA" id="ARBA00001971"/>
    </source>
</evidence>
<dbReference type="InterPro" id="IPR001486">
    <property type="entry name" value="Hemoglobin_trunc"/>
</dbReference>
<keyword evidence="5" id="KW-0561">Oxygen transport</keyword>
<evidence type="ECO:0000256" key="8">
    <source>
        <dbReference type="ARBA" id="ARBA00023278"/>
    </source>
</evidence>
<dbReference type="GO" id="GO:0019825">
    <property type="term" value="F:oxygen binding"/>
    <property type="evidence" value="ECO:0007669"/>
    <property type="project" value="InterPro"/>
</dbReference>
<comment type="similarity">
    <text evidence="9">Belongs to the truncated hemoglobin family. Group II subfamily.</text>
</comment>
<dbReference type="Gene3D" id="1.10.490.10">
    <property type="entry name" value="Globins"/>
    <property type="match status" value="1"/>
</dbReference>
<keyword evidence="7" id="KW-0408">Iron</keyword>
<dbReference type="InterPro" id="IPR009050">
    <property type="entry name" value="Globin-like_sf"/>
</dbReference>
<keyword evidence="8" id="KW-0379">Hydroxylation</keyword>
<dbReference type="InterPro" id="IPR019795">
    <property type="entry name" value="Globin_bac-like_CS"/>
</dbReference>
<dbReference type="AlphaFoldDB" id="A0A7D7QSX2"/>
<dbReference type="CDD" id="cd14771">
    <property type="entry name" value="TrHb2_Mt-trHbO-like_O"/>
    <property type="match status" value="1"/>
</dbReference>
<dbReference type="KEGG" id="gji:H1R19_09740"/>
<dbReference type="PROSITE" id="PS01213">
    <property type="entry name" value="GLOBIN_FAM_2"/>
    <property type="match status" value="1"/>
</dbReference>
<keyword evidence="6" id="KW-0479">Metal-binding</keyword>
<dbReference type="GO" id="GO:0020037">
    <property type="term" value="F:heme binding"/>
    <property type="evidence" value="ECO:0007669"/>
    <property type="project" value="InterPro"/>
</dbReference>
<evidence type="ECO:0000256" key="9">
    <source>
        <dbReference type="ARBA" id="ARBA00034496"/>
    </source>
</evidence>
<comment type="subunit">
    <text evidence="2">Homododecamer.</text>
</comment>
<dbReference type="EMBL" id="CP059491">
    <property type="protein sequence ID" value="QMT03826.1"/>
    <property type="molecule type" value="Genomic_DNA"/>
</dbReference>